<sequence length="116" mass="14056">MEEEKIKLLHCLLFSISKKGSGLRKYWRHEIIRRNEFLLYRLLMQANNNRRRNFLFWWRLANEMYIYGSKKQKKTGLWINRKLNSKFGIDIELGAVKRGNKITPIPTLILYLPMEI</sequence>
<dbReference type="AlphaFoldDB" id="A0AAJ8WPS7"/>
<evidence type="ECO:0000313" key="2">
    <source>
        <dbReference type="Proteomes" id="UP000003971"/>
    </source>
</evidence>
<accession>A0AAJ8WPS7</accession>
<organism evidence="1 2">
    <name type="scientific">Salmonella enterica subsp. enterica serovar Choleraesuis str. SCSA50</name>
    <dbReference type="NCBI Taxonomy" id="904139"/>
    <lineage>
        <taxon>Bacteria</taxon>
        <taxon>Pseudomonadati</taxon>
        <taxon>Pseudomonadota</taxon>
        <taxon>Gammaproteobacteria</taxon>
        <taxon>Enterobacterales</taxon>
        <taxon>Enterobacteriaceae</taxon>
        <taxon>Salmonella</taxon>
    </lineage>
</organism>
<protein>
    <submittedName>
        <fullName evidence="1">Inner membrane protein</fullName>
    </submittedName>
</protein>
<dbReference type="EMBL" id="CM001062">
    <property type="protein sequence ID" value="EFZ08716.1"/>
    <property type="molecule type" value="Genomic_DNA"/>
</dbReference>
<gene>
    <name evidence="1" type="ORF">SCA50_4357</name>
</gene>
<proteinExistence type="predicted"/>
<name>A0AAJ8WPS7_SALET</name>
<reference evidence="1 2" key="1">
    <citation type="journal article" date="2011" name="J. Bacteriol.">
        <title>Genome sequences of Salmonella enterica serovar typhimurium, Choleraesuis, Dublin, and Gallinarum strains of well- defined virulence in food-producing animals.</title>
        <authorList>
            <person name="Richardson E.J."/>
            <person name="Limaye B."/>
            <person name="Inamdar H."/>
            <person name="Datta A."/>
            <person name="Manjari K.S."/>
            <person name="Pullinger G.D."/>
            <person name="Thomson N.R."/>
            <person name="Joshi R.R."/>
            <person name="Watson M."/>
            <person name="Stevens M.P."/>
        </authorList>
    </citation>
    <scope>NUCLEOTIDE SEQUENCE [LARGE SCALE GENOMIC DNA]</scope>
    <source>
        <strain evidence="1">A50</strain>
    </source>
</reference>
<dbReference type="Proteomes" id="UP000003971">
    <property type="component" value="Chromosome"/>
</dbReference>
<evidence type="ECO:0000313" key="1">
    <source>
        <dbReference type="EMBL" id="EFZ08716.1"/>
    </source>
</evidence>